<proteinExistence type="predicted"/>
<evidence type="ECO:0000313" key="3">
    <source>
        <dbReference type="Proteomes" id="UP000654075"/>
    </source>
</evidence>
<gene>
    <name evidence="2" type="ORF">PGLA1383_LOCUS10931</name>
</gene>
<keyword evidence="1" id="KW-0732">Signal</keyword>
<accession>A0A813E3R6</accession>
<organism evidence="2 3">
    <name type="scientific">Polarella glacialis</name>
    <name type="common">Dinoflagellate</name>
    <dbReference type="NCBI Taxonomy" id="89957"/>
    <lineage>
        <taxon>Eukaryota</taxon>
        <taxon>Sar</taxon>
        <taxon>Alveolata</taxon>
        <taxon>Dinophyceae</taxon>
        <taxon>Suessiales</taxon>
        <taxon>Suessiaceae</taxon>
        <taxon>Polarella</taxon>
    </lineage>
</organism>
<sequence>MGGLVCALAGPLILSIGVLNAPYQSKHPGIAFSAEGQGVSHSSRLGRPHGLAARRLLRPRAGERRSRVRLRSELSQPALESLFGNFWESFEVQPKWDDRTLDVQDLPGRGRGWVAREEVDPGQLLLSVPWNAVLHVPLGEASEAELAMLLLRRLGELGPGADERLLIKEGDYQDAWRDYASAAFPEKPTGAAFWPPDVVEELQWPPT</sequence>
<feature type="non-terminal residue" evidence="2">
    <location>
        <position position="207"/>
    </location>
</feature>
<dbReference type="Proteomes" id="UP000654075">
    <property type="component" value="Unassembled WGS sequence"/>
</dbReference>
<dbReference type="SUPFAM" id="SSF82199">
    <property type="entry name" value="SET domain"/>
    <property type="match status" value="1"/>
</dbReference>
<dbReference type="EMBL" id="CAJNNV010005577">
    <property type="protein sequence ID" value="CAE8592276.1"/>
    <property type="molecule type" value="Genomic_DNA"/>
</dbReference>
<feature type="chain" id="PRO_5032307642" evidence="1">
    <location>
        <begin position="21"/>
        <end position="207"/>
    </location>
</feature>
<dbReference type="AlphaFoldDB" id="A0A813E3R6"/>
<feature type="signal peptide" evidence="1">
    <location>
        <begin position="1"/>
        <end position="20"/>
    </location>
</feature>
<comment type="caution">
    <text evidence="2">The sequence shown here is derived from an EMBL/GenBank/DDBJ whole genome shotgun (WGS) entry which is preliminary data.</text>
</comment>
<dbReference type="InterPro" id="IPR046341">
    <property type="entry name" value="SET_dom_sf"/>
</dbReference>
<name>A0A813E3R6_POLGL</name>
<keyword evidence="3" id="KW-1185">Reference proteome</keyword>
<protein>
    <submittedName>
        <fullName evidence="2">Uncharacterized protein</fullName>
    </submittedName>
</protein>
<evidence type="ECO:0000313" key="2">
    <source>
        <dbReference type="EMBL" id="CAE8592276.1"/>
    </source>
</evidence>
<reference evidence="2" key="1">
    <citation type="submission" date="2021-02" db="EMBL/GenBank/DDBJ databases">
        <authorList>
            <person name="Dougan E. K."/>
            <person name="Rhodes N."/>
            <person name="Thang M."/>
            <person name="Chan C."/>
        </authorList>
    </citation>
    <scope>NUCLEOTIDE SEQUENCE</scope>
</reference>
<dbReference type="Gene3D" id="3.90.1410.10">
    <property type="entry name" value="set domain protein methyltransferase, domain 1"/>
    <property type="match status" value="1"/>
</dbReference>
<evidence type="ECO:0000256" key="1">
    <source>
        <dbReference type="SAM" id="SignalP"/>
    </source>
</evidence>